<dbReference type="AlphaFoldDB" id="A0AAU8I0J2"/>
<organism evidence="8">
    <name type="scientific">Xanthomonas indica</name>
    <dbReference type="NCBI Taxonomy" id="2912242"/>
    <lineage>
        <taxon>Bacteria</taxon>
        <taxon>Pseudomonadati</taxon>
        <taxon>Pseudomonadota</taxon>
        <taxon>Gammaproteobacteria</taxon>
        <taxon>Lysobacterales</taxon>
        <taxon>Lysobacteraceae</taxon>
        <taxon>Xanthomonas</taxon>
    </lineage>
</organism>
<dbReference type="InterPro" id="IPR035681">
    <property type="entry name" value="ComA-like_MBL"/>
</dbReference>
<dbReference type="NCBIfam" id="TIGR00361">
    <property type="entry name" value="ComEC_Rec2"/>
    <property type="match status" value="1"/>
</dbReference>
<dbReference type="InterPro" id="IPR025405">
    <property type="entry name" value="DUF4131"/>
</dbReference>
<evidence type="ECO:0000259" key="6">
    <source>
        <dbReference type="SMART" id="SM00849"/>
    </source>
</evidence>
<protein>
    <submittedName>
        <fullName evidence="8">DNA internalization-related competence protein ComEC/Rec2</fullName>
    </submittedName>
</protein>
<dbReference type="InterPro" id="IPR004797">
    <property type="entry name" value="Competence_ComEC/Rec2"/>
</dbReference>
<dbReference type="KEGG" id="xin:Q7W82_11380"/>
<dbReference type="EMBL" id="JAKJPQ010000007">
    <property type="protein sequence ID" value="MCI2261846.1"/>
    <property type="molecule type" value="Genomic_DNA"/>
</dbReference>
<keyword evidence="9" id="KW-1185">Reference proteome</keyword>
<feature type="domain" description="Metallo-beta-lactamase" evidence="6">
    <location>
        <begin position="555"/>
        <end position="740"/>
    </location>
</feature>
<sequence>MHRSAEAVPRPDAGGVDTGAGASGWPALAPLGAAVAASLAAGVLAALWLPRLPPWPLAFALLLAGAVLYVAAPRWRWLGAFAIGAGWLALVAGVVLARQLPADWEKRVVTVRGQVVELPQAETRRTRFLFRVEADAAQPAPLRGRLLQLAWYDDFGTHQAGPRSALRAGARWQLQVRLRAPRGLSNPGGFDAEAYALAQRISASGYVVAPHAAAPLAPGQGIDAWRAGMSARIAAAVPQASARFVQALALGDTRRLDDRDWRILRAAGLTHLIAISGFHVGLVAGAFALLGGGLWRLWPQLGRHWPRRQAAAALALLGAGGYTLVSGMALPTVRTALMIAVVVAARLWRRPVRVVDALALAAIAMLLCDPLAVLSAGFWLSFLGVAWLAWCMPEAGRGWRETLRSFLTAQGVATVGLLPVSTMLFGQASLVGPLANLLAIPWWSLVVVPLALLGTAAEALHAGAGVWLWRLAAACFDLTWPWFVALGESRFALHWLPEARGWALPLALLGAFWLLLPRAVPGKPLAALLWLPLLWPPLERPRQGEVDLVMFDVGQGLSLLVRTAHHQVLYDAGPAVEDGYDAGERVVVPALHALGVARLDRAVISHGDNDHAGGLAAVRAALPIGLVQAPAGAPLPVDRACVAGEAWEWDGVRFRFLHPTPHFPYLRNESSCVLRVETAHGALLLAGDIGDVVERKLLREAPQALRADVVVAPHHGSAHSSQPAFVTATGARLVLVSAAYGNRFGHPHPGVVARWQAAGAEVVGTPQGGALRVWLGRAGLQLRERRPWRARLWDAAERARTAAILSASERTAERAGGLRRVGTGQGRWLADGAVAAVGRGRAGDRPGAVLEPAP</sequence>
<dbReference type="GO" id="GO:0005886">
    <property type="term" value="C:plasma membrane"/>
    <property type="evidence" value="ECO:0007669"/>
    <property type="project" value="UniProtKB-SubCell"/>
</dbReference>
<reference evidence="7" key="2">
    <citation type="submission" date="2022-01" db="EMBL/GenBank/DDBJ databases">
        <authorList>
            <person name="Rana R."/>
            <person name="Patil P.B."/>
        </authorList>
    </citation>
    <scope>NUCLEOTIDE SEQUENCE</scope>
    <source>
        <strain evidence="7">PPL560</strain>
    </source>
</reference>
<dbReference type="Pfam" id="PF13567">
    <property type="entry name" value="DUF4131"/>
    <property type="match status" value="1"/>
</dbReference>
<dbReference type="InterPro" id="IPR004477">
    <property type="entry name" value="ComEC_N"/>
</dbReference>
<keyword evidence="3" id="KW-0812">Transmembrane</keyword>
<dbReference type="RefSeq" id="WP_242159849.1">
    <property type="nucleotide sequence ID" value="NZ_CP131914.1"/>
</dbReference>
<dbReference type="CDD" id="cd07731">
    <property type="entry name" value="ComA-like_MBL-fold"/>
    <property type="match status" value="1"/>
</dbReference>
<comment type="subcellular location">
    <subcellularLocation>
        <location evidence="1">Cell membrane</location>
        <topology evidence="1">Multi-pass membrane protein</topology>
    </subcellularLocation>
</comment>
<dbReference type="PANTHER" id="PTHR30619:SF1">
    <property type="entry name" value="RECOMBINATION PROTEIN 2"/>
    <property type="match status" value="1"/>
</dbReference>
<evidence type="ECO:0000313" key="9">
    <source>
        <dbReference type="Proteomes" id="UP001430647"/>
    </source>
</evidence>
<accession>A0AAU8I0J2</accession>
<dbReference type="InterPro" id="IPR052159">
    <property type="entry name" value="Competence_DNA_uptake"/>
</dbReference>
<dbReference type="PANTHER" id="PTHR30619">
    <property type="entry name" value="DNA INTERNALIZATION/COMPETENCE PROTEIN COMEC/REC2"/>
    <property type="match status" value="1"/>
</dbReference>
<reference evidence="7 9" key="1">
    <citation type="journal article" date="2022" name="Curr. Microbiol.">
        <title>Xanthomonas indica sp. nov., a Novel Member of Non-Pathogenic Xanthomonas Community from Healthy Rice Seeds.</title>
        <authorList>
            <person name="Rana R."/>
            <person name="Madhavan V.N."/>
            <person name="Saroha T."/>
            <person name="Bansal K."/>
            <person name="Kaur A."/>
            <person name="Sonti R.V."/>
            <person name="Patel H.K."/>
            <person name="Patil P.B."/>
        </authorList>
    </citation>
    <scope>NUCLEOTIDE SEQUENCE [LARGE SCALE GENOMIC DNA]</scope>
    <source>
        <strain evidence="7 9">PPL560</strain>
    </source>
</reference>
<evidence type="ECO:0000256" key="4">
    <source>
        <dbReference type="ARBA" id="ARBA00022989"/>
    </source>
</evidence>
<reference evidence="8" key="3">
    <citation type="submission" date="2023-08" db="EMBL/GenBank/DDBJ databases">
        <title>Complete genome sequence of Xanthomonas indica.</title>
        <authorList>
            <person name="Patil P.B."/>
            <person name="Rana R."/>
        </authorList>
    </citation>
    <scope>NUCLEOTIDE SEQUENCE</scope>
    <source>
        <strain evidence="8">PPL560</strain>
    </source>
</reference>
<dbReference type="InterPro" id="IPR001279">
    <property type="entry name" value="Metallo-B-lactamas"/>
</dbReference>
<evidence type="ECO:0000256" key="1">
    <source>
        <dbReference type="ARBA" id="ARBA00004651"/>
    </source>
</evidence>
<dbReference type="Proteomes" id="UP001430647">
    <property type="component" value="Unassembled WGS sequence"/>
</dbReference>
<evidence type="ECO:0000313" key="7">
    <source>
        <dbReference type="EMBL" id="MCI2261846.1"/>
    </source>
</evidence>
<evidence type="ECO:0000256" key="2">
    <source>
        <dbReference type="ARBA" id="ARBA00022475"/>
    </source>
</evidence>
<evidence type="ECO:0000313" key="8">
    <source>
        <dbReference type="EMBL" id="XCI78904.1"/>
    </source>
</evidence>
<dbReference type="Pfam" id="PF00753">
    <property type="entry name" value="Lactamase_B"/>
    <property type="match status" value="1"/>
</dbReference>
<keyword evidence="5" id="KW-0472">Membrane</keyword>
<dbReference type="GO" id="GO:0030420">
    <property type="term" value="P:establishment of competence for transformation"/>
    <property type="evidence" value="ECO:0007669"/>
    <property type="project" value="InterPro"/>
</dbReference>
<gene>
    <name evidence="7" type="ORF">L3V74_09845</name>
    <name evidence="8" type="ORF">Q7W82_11380</name>
</gene>
<evidence type="ECO:0000256" key="3">
    <source>
        <dbReference type="ARBA" id="ARBA00022692"/>
    </source>
</evidence>
<dbReference type="NCBIfam" id="TIGR00360">
    <property type="entry name" value="ComEC_N-term"/>
    <property type="match status" value="1"/>
</dbReference>
<dbReference type="SMART" id="SM00849">
    <property type="entry name" value="Lactamase_B"/>
    <property type="match status" value="1"/>
</dbReference>
<dbReference type="Pfam" id="PF03772">
    <property type="entry name" value="Competence"/>
    <property type="match status" value="1"/>
</dbReference>
<evidence type="ECO:0000256" key="5">
    <source>
        <dbReference type="ARBA" id="ARBA00023136"/>
    </source>
</evidence>
<dbReference type="EMBL" id="CP131914">
    <property type="protein sequence ID" value="XCI78904.1"/>
    <property type="molecule type" value="Genomic_DNA"/>
</dbReference>
<name>A0AAU8I0J2_9XANT</name>
<proteinExistence type="predicted"/>
<keyword evidence="2" id="KW-1003">Cell membrane</keyword>
<keyword evidence="4" id="KW-1133">Transmembrane helix</keyword>